<proteinExistence type="predicted"/>
<gene>
    <name evidence="1" type="primary">BMS1_5</name>
    <name evidence="1" type="ORF">DSO57_1034191</name>
</gene>
<name>A0ACC2SP61_9FUNG</name>
<keyword evidence="2" id="KW-1185">Reference proteome</keyword>
<comment type="caution">
    <text evidence="1">The sequence shown here is derived from an EMBL/GenBank/DDBJ whole genome shotgun (WGS) entry which is preliminary data.</text>
</comment>
<dbReference type="EMBL" id="QTSX02004541">
    <property type="protein sequence ID" value="KAJ9064078.1"/>
    <property type="molecule type" value="Genomic_DNA"/>
</dbReference>
<accession>A0ACC2SP61</accession>
<reference evidence="1" key="1">
    <citation type="submission" date="2022-04" db="EMBL/GenBank/DDBJ databases">
        <title>Genome of the entomopathogenic fungus Entomophthora muscae.</title>
        <authorList>
            <person name="Elya C."/>
            <person name="Lovett B.R."/>
            <person name="Lee E."/>
            <person name="Macias A.M."/>
            <person name="Hajek A.E."/>
            <person name="De Bivort B.L."/>
            <person name="Kasson M.T."/>
            <person name="De Fine Licht H.H."/>
            <person name="Stajich J.E."/>
        </authorList>
    </citation>
    <scope>NUCLEOTIDE SEQUENCE</scope>
    <source>
        <strain evidence="1">Berkeley</strain>
    </source>
</reference>
<sequence>MDSQPAQKPHRPRQAGNKAEKKKANQGKNAEKNNPKAFAPYSGVNFDKINRRNADLHQKKLHIPLVDRTPDVPSPMVVAVVGPPKCGKSTLIRSLVKRYTKHNLNETHGPITVISGKKRRLTFIECANDVNAMVDIGKVADLVLLMIDASYGFEMETFEFLNVLQSHGFPKVMGVLTYLDKFRESKRLQNTKKLLKRRFWGEIYQGAKLFYLSGVIHGRYPDREIHNLARFISVMKFRPLQWRNTHPYMVADRLEDLTDPEKIRLNPKCDRAITLYGYLRGTNLKANTQVHIAGVGDFNVSDISPLSDPCPLPEKVRKSLSEKHKLIYAPMSDVGGIMFDKDAVYINVAGNFTKEDDAPEEDQELGEGERMVLNLQGTNSTLAEQFQDSHMRLFNDSVPIATVETKDGEPEADQDNYPQEVTETDETGRTRRRAVFRGGDLEVSAGEDEEEDGDEGNSDGGVAVDDDSEEEDVAFAESDSDLGSVSGDDLGEVESGKDFSESDEEDQDGALRWKEGLAEKATEAFTSFRRTNLMDVVYGDKPVQASPDLVQSEGDSDGEFFAPRTPPSDTTTQERLDSCKSTLTYPTLDAWAQESTLESLRHRFITGTQKGAGLGDRDDEDGDFVDLEAVGQDEEESDAEKQDDLAQKKELLKQKFDAEYDHKGLNSEDEDKLDYCEQQKASIAAQLELNKLEFEKDDPATRVSVEGLRPGVYARLYFPSVPYEFVAHFQPAYPVIVGGVLAAEGSFGFLQARIKRHRWHKKILKTNDPLIFSLGWRRFQSLPIYSLNDGTRNRMLKYTPEHMHCLAAFYGPTTPPNTGFCAFQSVSKKTASFRIAATGVILENDQATEIVKKLKLKGEPFKIHKNSAFIRSMFTSPLEVAKFEGASLRTVSGIRGQIKKPLSKPPGAFRATFEDKILRSDIVFLRAWYPIRPRKYYNPVTSLLLSDKVWKGMRVVAEVRQEKNLPTPSNADSHYHDIERKKRHFNKLHLSKKLLQELPFKSKPKSLVPKSKTPTYLQRRAVVLEPGERQVVSLMNKLHTLDKVQQKKRKLKQAESKAKFAAKQADAEERKTNARKRARKDIYRKEGIAVLRQERKTRGGKGDDN</sequence>
<evidence type="ECO:0000313" key="1">
    <source>
        <dbReference type="EMBL" id="KAJ9064078.1"/>
    </source>
</evidence>
<organism evidence="1 2">
    <name type="scientific">Entomophthora muscae</name>
    <dbReference type="NCBI Taxonomy" id="34485"/>
    <lineage>
        <taxon>Eukaryota</taxon>
        <taxon>Fungi</taxon>
        <taxon>Fungi incertae sedis</taxon>
        <taxon>Zoopagomycota</taxon>
        <taxon>Entomophthoromycotina</taxon>
        <taxon>Entomophthoromycetes</taxon>
        <taxon>Entomophthorales</taxon>
        <taxon>Entomophthoraceae</taxon>
        <taxon>Entomophthora</taxon>
    </lineage>
</organism>
<keyword evidence="1" id="KW-0378">Hydrolase</keyword>
<evidence type="ECO:0000313" key="2">
    <source>
        <dbReference type="Proteomes" id="UP001165960"/>
    </source>
</evidence>
<protein>
    <submittedName>
        <fullName evidence="1">Glycoside hydrolase 2 (Mannanase, beta-galactosidase)</fullName>
    </submittedName>
</protein>
<dbReference type="Proteomes" id="UP001165960">
    <property type="component" value="Unassembled WGS sequence"/>
</dbReference>